<sequence>MYLKTFQFFCSSCVQGTGSESIQFLKHIRNYNNSLAMASTTAQIRVAEDLNASKYMAKYTIVLERFVHWLETLLSVLRC</sequence>
<organism evidence="1 2">
    <name type="scientific">Heligmosomoides polygyrus</name>
    <name type="common">Parasitic roundworm</name>
    <dbReference type="NCBI Taxonomy" id="6339"/>
    <lineage>
        <taxon>Eukaryota</taxon>
        <taxon>Metazoa</taxon>
        <taxon>Ecdysozoa</taxon>
        <taxon>Nematoda</taxon>
        <taxon>Chromadorea</taxon>
        <taxon>Rhabditida</taxon>
        <taxon>Rhabditina</taxon>
        <taxon>Rhabditomorpha</taxon>
        <taxon>Strongyloidea</taxon>
        <taxon>Heligmosomidae</taxon>
        <taxon>Heligmosomoides</taxon>
    </lineage>
</organism>
<dbReference type="AlphaFoldDB" id="A0A183GEI4"/>
<keyword evidence="1" id="KW-1185">Reference proteome</keyword>
<reference evidence="2" key="1">
    <citation type="submission" date="2019-09" db="UniProtKB">
        <authorList>
            <consortium name="WormBaseParasite"/>
        </authorList>
    </citation>
    <scope>IDENTIFICATION</scope>
</reference>
<accession>A0A183GEI4</accession>
<dbReference type="Proteomes" id="UP000050761">
    <property type="component" value="Unassembled WGS sequence"/>
</dbReference>
<evidence type="ECO:0000313" key="2">
    <source>
        <dbReference type="WBParaSite" id="HPBE_0002074101-mRNA-1"/>
    </source>
</evidence>
<proteinExistence type="predicted"/>
<name>A0A183GEI4_HELPZ</name>
<protein>
    <submittedName>
        <fullName evidence="2">Secreted protein</fullName>
    </submittedName>
</protein>
<dbReference type="WBParaSite" id="HPBE_0002074101-mRNA-1">
    <property type="protein sequence ID" value="HPBE_0002074101-mRNA-1"/>
    <property type="gene ID" value="HPBE_0002074101"/>
</dbReference>
<evidence type="ECO:0000313" key="1">
    <source>
        <dbReference type="Proteomes" id="UP000050761"/>
    </source>
</evidence>